<dbReference type="PANTHER" id="PTHR11647:SF1">
    <property type="entry name" value="COLLAPSIN RESPONSE MEDIATOR PROTEIN"/>
    <property type="match status" value="1"/>
</dbReference>
<dbReference type="EMBL" id="QDDL01000001">
    <property type="protein sequence ID" value="PVZ71738.1"/>
    <property type="molecule type" value="Genomic_DNA"/>
</dbReference>
<comment type="similarity">
    <text evidence="2">Belongs to the metallo-dependent hydrolases superfamily. Hydantoinase/dihydropyrimidinase family.</text>
</comment>
<evidence type="ECO:0000313" key="7">
    <source>
        <dbReference type="EMBL" id="PVZ71738.1"/>
    </source>
</evidence>
<dbReference type="GO" id="GO:0005829">
    <property type="term" value="C:cytosol"/>
    <property type="evidence" value="ECO:0007669"/>
    <property type="project" value="TreeGrafter"/>
</dbReference>
<dbReference type="Pfam" id="PF01979">
    <property type="entry name" value="Amidohydro_1"/>
    <property type="match status" value="2"/>
</dbReference>
<feature type="modified residue" description="N6-carboxylysine" evidence="5">
    <location>
        <position position="173"/>
    </location>
</feature>
<dbReference type="InterPro" id="IPR006680">
    <property type="entry name" value="Amidohydro-rel"/>
</dbReference>
<evidence type="ECO:0000259" key="6">
    <source>
        <dbReference type="Pfam" id="PF01979"/>
    </source>
</evidence>
<keyword evidence="3" id="KW-0479">Metal-binding</keyword>
<dbReference type="OrthoDB" id="5687299at2"/>
<dbReference type="RefSeq" id="WP_116685327.1">
    <property type="nucleotide sequence ID" value="NZ_CAWNYD010000001.1"/>
</dbReference>
<feature type="domain" description="Amidohydrolase-related" evidence="6">
    <location>
        <begin position="71"/>
        <end position="123"/>
    </location>
</feature>
<name>A0A2V1H3E3_9GAMM</name>
<evidence type="ECO:0000256" key="3">
    <source>
        <dbReference type="ARBA" id="ARBA00022723"/>
    </source>
</evidence>
<gene>
    <name evidence="7" type="primary">hydA</name>
    <name evidence="7" type="ORF">DC094_01550</name>
</gene>
<comment type="PTM">
    <text evidence="5">Carbamylation allows a single lysine to coordinate two divalent metal cations.</text>
</comment>
<dbReference type="InterPro" id="IPR011059">
    <property type="entry name" value="Metal-dep_hydrolase_composite"/>
</dbReference>
<keyword evidence="8" id="KW-1185">Reference proteome</keyword>
<dbReference type="FunFam" id="3.20.20.140:FF:000076">
    <property type="entry name" value="Dihydropyrimidinase like 2"/>
    <property type="match status" value="1"/>
</dbReference>
<dbReference type="CDD" id="cd01314">
    <property type="entry name" value="D-HYD"/>
    <property type="match status" value="1"/>
</dbReference>
<reference evidence="7 8" key="1">
    <citation type="submission" date="2018-04" db="EMBL/GenBank/DDBJ databases">
        <title>Thalassorhabdus spongiae gen. nov., sp. nov., isolated from a marine sponge in South-West Iceland.</title>
        <authorList>
            <person name="Knobloch S."/>
            <person name="Daussin A."/>
            <person name="Johannsson R."/>
            <person name="Marteinsson V.T."/>
        </authorList>
    </citation>
    <scope>NUCLEOTIDE SEQUENCE [LARGE SCALE GENOMIC DNA]</scope>
    <source>
        <strain evidence="7 8">Hp12</strain>
    </source>
</reference>
<dbReference type="Gene3D" id="2.30.40.10">
    <property type="entry name" value="Urease, subunit C, domain 1"/>
    <property type="match status" value="1"/>
</dbReference>
<dbReference type="NCBIfam" id="TIGR02033">
    <property type="entry name" value="D-hydantoinase"/>
    <property type="match status" value="1"/>
</dbReference>
<dbReference type="SUPFAM" id="SSF51338">
    <property type="entry name" value="Composite domain of metallo-dependent hydrolases"/>
    <property type="match status" value="1"/>
</dbReference>
<dbReference type="InterPro" id="IPR032466">
    <property type="entry name" value="Metal_Hydrolase"/>
</dbReference>
<evidence type="ECO:0000256" key="1">
    <source>
        <dbReference type="ARBA" id="ARBA00001947"/>
    </source>
</evidence>
<accession>A0A2V1H3E3</accession>
<dbReference type="Proteomes" id="UP000244906">
    <property type="component" value="Unassembled WGS sequence"/>
</dbReference>
<dbReference type="SUPFAM" id="SSF51556">
    <property type="entry name" value="Metallo-dependent hydrolases"/>
    <property type="match status" value="1"/>
</dbReference>
<sequence length="489" mass="53684">MSAAEKNAQINSDNNLAKEGGKCATLIKNATLVNADSTSHVDILIEDGKIAEIAPSIFRPDAEQIDAFGKYVMPGGIDAHTHFNIDVGLAQSCDDFESGTIAAACGGTTTIIDHMGFGPEGCNLHHQLARYHAFAADKAVVDYSFHGVIQHVDDSILDEMESMVLQEGISSFKLYLTYKHKLNDGEVLRVLERLGQLDALACVHPENDQAISWLQQKYISQGNTGPIYHALSRPPECEAEAIARMINLAAIAGNAPLYIVHLSNGPGLDYIRLSQQEGQPVFAETCPQYLTLDIGRYNEPEMGGLKYIMSPPLRDMDHQNSLWQGLQDGSISTVATDHCSFTFEQKLSGRNDFRMCPGGAPGVETRMPLMFSEGVMKGKLGINRFVDITSTRPAKLFGLYPRKGVVREGADADLVIFDPDRCVRITQRHLHGNSDYSPFEGMEVRGWPVLTMVRGQIVAKDGQFVGAPGYGEFLKRSGLPEEYHFFQTA</sequence>
<organism evidence="7 8">
    <name type="scientific">Pelagibaculum spongiae</name>
    <dbReference type="NCBI Taxonomy" id="2080658"/>
    <lineage>
        <taxon>Bacteria</taxon>
        <taxon>Pseudomonadati</taxon>
        <taxon>Pseudomonadota</taxon>
        <taxon>Gammaproteobacteria</taxon>
        <taxon>Oceanospirillales</taxon>
        <taxon>Pelagibaculum</taxon>
    </lineage>
</organism>
<dbReference type="GO" id="GO:0016812">
    <property type="term" value="F:hydrolase activity, acting on carbon-nitrogen (but not peptide) bonds, in cyclic amides"/>
    <property type="evidence" value="ECO:0007669"/>
    <property type="project" value="TreeGrafter"/>
</dbReference>
<protein>
    <submittedName>
        <fullName evidence="7">Dihydropyrimidinase</fullName>
    </submittedName>
</protein>
<dbReference type="InterPro" id="IPR050378">
    <property type="entry name" value="Metallo-dep_Hydrolases_sf"/>
</dbReference>
<evidence type="ECO:0000256" key="2">
    <source>
        <dbReference type="ARBA" id="ARBA00008829"/>
    </source>
</evidence>
<comment type="cofactor">
    <cofactor evidence="1">
        <name>Zn(2+)</name>
        <dbReference type="ChEBI" id="CHEBI:29105"/>
    </cofactor>
</comment>
<proteinExistence type="inferred from homology"/>
<keyword evidence="4" id="KW-0378">Hydrolase</keyword>
<dbReference type="PANTHER" id="PTHR11647">
    <property type="entry name" value="HYDRANTOINASE/DIHYDROPYRIMIDINASE FAMILY MEMBER"/>
    <property type="match status" value="1"/>
</dbReference>
<evidence type="ECO:0000256" key="4">
    <source>
        <dbReference type="ARBA" id="ARBA00022801"/>
    </source>
</evidence>
<evidence type="ECO:0000256" key="5">
    <source>
        <dbReference type="PIRSR" id="PIRSR611778-50"/>
    </source>
</evidence>
<evidence type="ECO:0000313" key="8">
    <source>
        <dbReference type="Proteomes" id="UP000244906"/>
    </source>
</evidence>
<dbReference type="InterPro" id="IPR011778">
    <property type="entry name" value="Hydantoinase/dihydroPyrase"/>
</dbReference>
<dbReference type="Gene3D" id="3.20.20.140">
    <property type="entry name" value="Metal-dependent hydrolases"/>
    <property type="match status" value="1"/>
</dbReference>
<comment type="caution">
    <text evidence="7">The sequence shown here is derived from an EMBL/GenBank/DDBJ whole genome shotgun (WGS) entry which is preliminary data.</text>
</comment>
<feature type="domain" description="Amidohydrolase-related" evidence="6">
    <location>
        <begin position="318"/>
        <end position="458"/>
    </location>
</feature>
<dbReference type="GO" id="GO:0046872">
    <property type="term" value="F:metal ion binding"/>
    <property type="evidence" value="ECO:0007669"/>
    <property type="project" value="UniProtKB-KW"/>
</dbReference>
<dbReference type="AlphaFoldDB" id="A0A2V1H3E3"/>